<dbReference type="InterPro" id="IPR000068">
    <property type="entry name" value="GPCR_3_Ca_sens_rcpt-rel"/>
</dbReference>
<proteinExistence type="predicted"/>
<dbReference type="PANTHER" id="PTHR24061:SF599">
    <property type="entry name" value="G-PROTEIN COUPLED RECEPTORS FAMILY 3 PROFILE DOMAIN-CONTAINING PROTEIN"/>
    <property type="match status" value="1"/>
</dbReference>
<dbReference type="AlphaFoldDB" id="A0AA35JYY0"/>
<protein>
    <submittedName>
        <fullName evidence="1">Uncharacterized protein</fullName>
    </submittedName>
</protein>
<evidence type="ECO:0000313" key="2">
    <source>
        <dbReference type="Proteomes" id="UP001178461"/>
    </source>
</evidence>
<keyword evidence="2" id="KW-1185">Reference proteome</keyword>
<dbReference type="GO" id="GO:0005886">
    <property type="term" value="C:plasma membrane"/>
    <property type="evidence" value="ECO:0007669"/>
    <property type="project" value="TreeGrafter"/>
</dbReference>
<gene>
    <name evidence="1" type="ORF">PODLI_1B041477</name>
</gene>
<name>A0AA35JYY0_9SAUR</name>
<organism evidence="1 2">
    <name type="scientific">Podarcis lilfordi</name>
    <name type="common">Lilford's wall lizard</name>
    <dbReference type="NCBI Taxonomy" id="74358"/>
    <lineage>
        <taxon>Eukaryota</taxon>
        <taxon>Metazoa</taxon>
        <taxon>Chordata</taxon>
        <taxon>Craniata</taxon>
        <taxon>Vertebrata</taxon>
        <taxon>Euteleostomi</taxon>
        <taxon>Lepidosauria</taxon>
        <taxon>Squamata</taxon>
        <taxon>Bifurcata</taxon>
        <taxon>Unidentata</taxon>
        <taxon>Episquamata</taxon>
        <taxon>Laterata</taxon>
        <taxon>Lacertibaenia</taxon>
        <taxon>Lacertidae</taxon>
        <taxon>Podarcis</taxon>
    </lineage>
</organism>
<dbReference type="EMBL" id="OX395127">
    <property type="protein sequence ID" value="CAI5768726.1"/>
    <property type="molecule type" value="Genomic_DNA"/>
</dbReference>
<dbReference type="Proteomes" id="UP001178461">
    <property type="component" value="Chromosome 2"/>
</dbReference>
<dbReference type="GO" id="GO:0004930">
    <property type="term" value="F:G protein-coupled receptor activity"/>
    <property type="evidence" value="ECO:0007669"/>
    <property type="project" value="InterPro"/>
</dbReference>
<reference evidence="1" key="1">
    <citation type="submission" date="2022-12" db="EMBL/GenBank/DDBJ databases">
        <authorList>
            <person name="Alioto T."/>
            <person name="Alioto T."/>
            <person name="Gomez Garrido J."/>
        </authorList>
    </citation>
    <scope>NUCLEOTIDE SEQUENCE</scope>
</reference>
<sequence length="251" mass="27913">MDGKGELAVNFDIFTRVVWPNTSVASVKIGSLKQQAPPDKRFSIDEDAIVRLAQLVQFHPFLSNFECYNTSMDGVYLNKDGELAASLDILTWIVWPNTSVASVKIGSLERQPSRETWFRIDQDAIVRLKGFTQFHSFLRNFGSYNATMDGKGELAANFDIFTRVVWPNTSVASVKIGSLKQQAPPDKRFSIDEDAIVRLAQLVQGMLTELGQTWGLGAVALKVRSNQQFSSLSHVNHKILPLAAAIDRSLP</sequence>
<accession>A0AA35JYY0</accession>
<evidence type="ECO:0000313" key="1">
    <source>
        <dbReference type="EMBL" id="CAI5768726.1"/>
    </source>
</evidence>
<dbReference type="PANTHER" id="PTHR24061">
    <property type="entry name" value="CALCIUM-SENSING RECEPTOR-RELATED"/>
    <property type="match status" value="1"/>
</dbReference>